<reference evidence="2" key="1">
    <citation type="submission" date="2020-03" db="EMBL/GenBank/DDBJ databases">
        <title>Genome assembly of Azotobacter chroococcum W5.</title>
        <authorList>
            <person name="Kannepalli A."/>
        </authorList>
    </citation>
    <scope>NUCLEOTIDE SEQUENCE</scope>
    <source>
        <strain evidence="2">W5</strain>
    </source>
</reference>
<evidence type="ECO:0000313" key="3">
    <source>
        <dbReference type="Proteomes" id="UP000736384"/>
    </source>
</evidence>
<keyword evidence="1" id="KW-1133">Transmembrane helix</keyword>
<gene>
    <name evidence="2" type="ORF">HA520_07910</name>
</gene>
<dbReference type="EMBL" id="JAAPAP010000005">
    <property type="protein sequence ID" value="NHN77214.1"/>
    <property type="molecule type" value="Genomic_DNA"/>
</dbReference>
<dbReference type="RefSeq" id="WP_165892268.1">
    <property type="nucleotide sequence ID" value="NZ_JAAPAP010000005.1"/>
</dbReference>
<evidence type="ECO:0000256" key="1">
    <source>
        <dbReference type="SAM" id="Phobius"/>
    </source>
</evidence>
<dbReference type="AlphaFoldDB" id="A0AA43Z6J6"/>
<keyword evidence="1" id="KW-0812">Transmembrane</keyword>
<dbReference type="Proteomes" id="UP000736384">
    <property type="component" value="Unassembled WGS sequence"/>
</dbReference>
<evidence type="ECO:0000313" key="2">
    <source>
        <dbReference type="EMBL" id="NHN77214.1"/>
    </source>
</evidence>
<sequence>MSIDNIFLLALAGCALFGAGLYVERLTRPHAAEAKARPGVRRMSG</sequence>
<accession>A0AA43Z6J6</accession>
<name>A0AA43Z6J6_9GAMM</name>
<protein>
    <submittedName>
        <fullName evidence="2">Uncharacterized protein</fullName>
    </submittedName>
</protein>
<comment type="caution">
    <text evidence="2">The sequence shown here is derived from an EMBL/GenBank/DDBJ whole genome shotgun (WGS) entry which is preliminary data.</text>
</comment>
<proteinExistence type="predicted"/>
<organism evidence="2 3">
    <name type="scientific">Azotobacter chroococcum</name>
    <dbReference type="NCBI Taxonomy" id="353"/>
    <lineage>
        <taxon>Bacteria</taxon>
        <taxon>Pseudomonadati</taxon>
        <taxon>Pseudomonadota</taxon>
        <taxon>Gammaproteobacteria</taxon>
        <taxon>Pseudomonadales</taxon>
        <taxon>Pseudomonadaceae</taxon>
        <taxon>Azotobacter</taxon>
    </lineage>
</organism>
<keyword evidence="1" id="KW-0472">Membrane</keyword>
<feature type="transmembrane region" description="Helical" evidence="1">
    <location>
        <begin position="6"/>
        <end position="23"/>
    </location>
</feature>